<dbReference type="EnsemblFungi" id="PTTG_10455-t43_1">
    <property type="protein sequence ID" value="PTTG_10455-t43_1-p1"/>
    <property type="gene ID" value="PTTG_10455"/>
</dbReference>
<reference evidence="2" key="2">
    <citation type="submission" date="2016-05" db="EMBL/GenBank/DDBJ databases">
        <title>Comparative analysis highlights variable genome content of wheat rusts and divergence of the mating loci.</title>
        <authorList>
            <person name="Cuomo C.A."/>
            <person name="Bakkeren G."/>
            <person name="Szabo L."/>
            <person name="Khalil H."/>
            <person name="Joly D."/>
            <person name="Goldberg J."/>
            <person name="Young S."/>
            <person name="Zeng Q."/>
            <person name="Fellers J."/>
        </authorList>
    </citation>
    <scope>NUCLEOTIDE SEQUENCE [LARGE SCALE GENOMIC DNA]</scope>
    <source>
        <strain evidence="2">1-1 BBBD Race 1</strain>
    </source>
</reference>
<evidence type="ECO:0000256" key="1">
    <source>
        <dbReference type="SAM" id="SignalP"/>
    </source>
</evidence>
<name>A0A180G0L2_PUCT1</name>
<gene>
    <name evidence="2" type="ORF">PTTG_10455</name>
</gene>
<dbReference type="EMBL" id="ADAS02001599">
    <property type="protein sequence ID" value="OAV86140.1"/>
    <property type="molecule type" value="Genomic_DNA"/>
</dbReference>
<proteinExistence type="predicted"/>
<feature type="chain" id="PRO_5008109471" evidence="1">
    <location>
        <begin position="19"/>
        <end position="138"/>
    </location>
</feature>
<keyword evidence="1" id="KW-0732">Signal</keyword>
<dbReference type="VEuPathDB" id="FungiDB:PTTG_10455"/>
<dbReference type="Proteomes" id="UP000005240">
    <property type="component" value="Unassembled WGS sequence"/>
</dbReference>
<feature type="non-terminal residue" evidence="2">
    <location>
        <position position="138"/>
    </location>
</feature>
<reference evidence="2" key="1">
    <citation type="submission" date="2009-11" db="EMBL/GenBank/DDBJ databases">
        <authorList>
            <consortium name="The Broad Institute Genome Sequencing Platform"/>
            <person name="Ward D."/>
            <person name="Feldgarden M."/>
            <person name="Earl A."/>
            <person name="Young S.K."/>
            <person name="Zeng Q."/>
            <person name="Koehrsen M."/>
            <person name="Alvarado L."/>
            <person name="Berlin A."/>
            <person name="Bochicchio J."/>
            <person name="Borenstein D."/>
            <person name="Chapman S.B."/>
            <person name="Chen Z."/>
            <person name="Engels R."/>
            <person name="Freedman E."/>
            <person name="Gellesch M."/>
            <person name="Goldberg J."/>
            <person name="Griggs A."/>
            <person name="Gujja S."/>
            <person name="Heilman E."/>
            <person name="Heiman D."/>
            <person name="Hepburn T."/>
            <person name="Howarth C."/>
            <person name="Jen D."/>
            <person name="Larson L."/>
            <person name="Lewis B."/>
            <person name="Mehta T."/>
            <person name="Park D."/>
            <person name="Pearson M."/>
            <person name="Roberts A."/>
            <person name="Saif S."/>
            <person name="Shea T."/>
            <person name="Shenoy N."/>
            <person name="Sisk P."/>
            <person name="Stolte C."/>
            <person name="Sykes S."/>
            <person name="Thomson T."/>
            <person name="Walk T."/>
            <person name="White J."/>
            <person name="Yandava C."/>
            <person name="Izard J."/>
            <person name="Baranova O.V."/>
            <person name="Blanton J.M."/>
            <person name="Tanner A.C."/>
            <person name="Dewhirst F.E."/>
            <person name="Haas B."/>
            <person name="Nusbaum C."/>
            <person name="Birren B."/>
        </authorList>
    </citation>
    <scope>NUCLEOTIDE SEQUENCE [LARGE SCALE GENOMIC DNA]</scope>
    <source>
        <strain evidence="2">1-1 BBBD Race 1</strain>
    </source>
</reference>
<reference evidence="3 4" key="3">
    <citation type="journal article" date="2017" name="G3 (Bethesda)">
        <title>Comparative analysis highlights variable genome content of wheat rusts and divergence of the mating loci.</title>
        <authorList>
            <person name="Cuomo C.A."/>
            <person name="Bakkeren G."/>
            <person name="Khalil H.B."/>
            <person name="Panwar V."/>
            <person name="Joly D."/>
            <person name="Linning R."/>
            <person name="Sakthikumar S."/>
            <person name="Song X."/>
            <person name="Adiconis X."/>
            <person name="Fan L."/>
            <person name="Goldberg J.M."/>
            <person name="Levin J.Z."/>
            <person name="Young S."/>
            <person name="Zeng Q."/>
            <person name="Anikster Y."/>
            <person name="Bruce M."/>
            <person name="Wang M."/>
            <person name="Yin C."/>
            <person name="McCallum B."/>
            <person name="Szabo L.J."/>
            <person name="Hulbert S."/>
            <person name="Chen X."/>
            <person name="Fellers J.P."/>
        </authorList>
    </citation>
    <scope>NUCLEOTIDE SEQUENCE</scope>
    <source>
        <strain evidence="3">isolate 1-1 / race 1 (BBBD)</strain>
        <strain evidence="4">Isolate 1-1 / race 1 (BBBD)</strain>
    </source>
</reference>
<evidence type="ECO:0000313" key="4">
    <source>
        <dbReference type="Proteomes" id="UP000005240"/>
    </source>
</evidence>
<organism evidence="2">
    <name type="scientific">Puccinia triticina (isolate 1-1 / race 1 (BBBD))</name>
    <name type="common">Brown leaf rust fungus</name>
    <dbReference type="NCBI Taxonomy" id="630390"/>
    <lineage>
        <taxon>Eukaryota</taxon>
        <taxon>Fungi</taxon>
        <taxon>Dikarya</taxon>
        <taxon>Basidiomycota</taxon>
        <taxon>Pucciniomycotina</taxon>
        <taxon>Pucciniomycetes</taxon>
        <taxon>Pucciniales</taxon>
        <taxon>Pucciniaceae</taxon>
        <taxon>Puccinia</taxon>
    </lineage>
</organism>
<evidence type="ECO:0000313" key="2">
    <source>
        <dbReference type="EMBL" id="OAV86140.1"/>
    </source>
</evidence>
<accession>A0A180G0L2</accession>
<keyword evidence="4" id="KW-1185">Reference proteome</keyword>
<evidence type="ECO:0000313" key="3">
    <source>
        <dbReference type="EnsemblFungi" id="PTTG_10455-t43_1-p1"/>
    </source>
</evidence>
<protein>
    <submittedName>
        <fullName evidence="2 3">Uncharacterized protein</fullName>
    </submittedName>
</protein>
<dbReference type="AlphaFoldDB" id="A0A180G0L2"/>
<feature type="non-terminal residue" evidence="2">
    <location>
        <position position="1"/>
    </location>
</feature>
<sequence>ILFLLLVASFFHTPFSSGRKANRKGATLSGRSSLLLNTDITQDNGPNSLSSGDLAHYLSATTGPSTRSPFAGSPLLARGDSPLTAVNSVVKTTTSTAGSSPRHPKSLQLYQLKKCTVSLARRHTSTYKVLEKPPRSSR</sequence>
<reference evidence="3" key="4">
    <citation type="submission" date="2025-05" db="UniProtKB">
        <authorList>
            <consortium name="EnsemblFungi"/>
        </authorList>
    </citation>
    <scope>IDENTIFICATION</scope>
    <source>
        <strain evidence="3">isolate 1-1 / race 1 (BBBD)</strain>
    </source>
</reference>
<feature type="signal peptide" evidence="1">
    <location>
        <begin position="1"/>
        <end position="18"/>
    </location>
</feature>